<dbReference type="AlphaFoldDB" id="A0A2P2M9R7"/>
<reference evidence="1" key="1">
    <citation type="submission" date="2018-02" db="EMBL/GenBank/DDBJ databases">
        <title>Rhizophora mucronata_Transcriptome.</title>
        <authorList>
            <person name="Meera S.P."/>
            <person name="Sreeshan A."/>
            <person name="Augustine A."/>
        </authorList>
    </citation>
    <scope>NUCLEOTIDE SEQUENCE</scope>
    <source>
        <tissue evidence="1">Leaf</tissue>
    </source>
</reference>
<proteinExistence type="predicted"/>
<protein>
    <recommendedName>
        <fullName evidence="2">FAD dependent oxidoreductase domain-containing protein</fullName>
    </recommendedName>
</protein>
<dbReference type="SUPFAM" id="SSF51905">
    <property type="entry name" value="FAD/NAD(P)-binding domain"/>
    <property type="match status" value="1"/>
</dbReference>
<sequence length="171" mass="18858">MVLVQIGESCGVCCRYPKARPFVKRRKETSYRRISLQAQTLPSRTQRIMESIAISSEVGGAGGAYSYGGLKRLDNIWSSICSAQKVYQEPQKVVSSFPGTSIQSELTDKAVDKYDVVVCGGTLGIFIATALSAKGLQVAIVEKNILKGVKTIVSSFYRHKLQMMLLKRKLF</sequence>
<evidence type="ECO:0000313" key="1">
    <source>
        <dbReference type="EMBL" id="MBX26943.1"/>
    </source>
</evidence>
<dbReference type="EMBL" id="GGEC01046459">
    <property type="protein sequence ID" value="MBX26943.1"/>
    <property type="molecule type" value="Transcribed_RNA"/>
</dbReference>
<evidence type="ECO:0008006" key="2">
    <source>
        <dbReference type="Google" id="ProtNLM"/>
    </source>
</evidence>
<dbReference type="PANTHER" id="PTHR32098:SF5">
    <property type="entry name" value="LYCOPENE BETA_EPSILON CYCLASE PROTEIN"/>
    <property type="match status" value="1"/>
</dbReference>
<dbReference type="PANTHER" id="PTHR32098">
    <property type="entry name" value="LYCOPENE BETA/EPSILON CYCLASE PROTEIN"/>
    <property type="match status" value="1"/>
</dbReference>
<dbReference type="InterPro" id="IPR036188">
    <property type="entry name" value="FAD/NAD-bd_sf"/>
</dbReference>
<name>A0A2P2M9R7_RHIMU</name>
<organism evidence="1">
    <name type="scientific">Rhizophora mucronata</name>
    <name type="common">Asiatic mangrove</name>
    <dbReference type="NCBI Taxonomy" id="61149"/>
    <lineage>
        <taxon>Eukaryota</taxon>
        <taxon>Viridiplantae</taxon>
        <taxon>Streptophyta</taxon>
        <taxon>Embryophyta</taxon>
        <taxon>Tracheophyta</taxon>
        <taxon>Spermatophyta</taxon>
        <taxon>Magnoliopsida</taxon>
        <taxon>eudicotyledons</taxon>
        <taxon>Gunneridae</taxon>
        <taxon>Pentapetalae</taxon>
        <taxon>rosids</taxon>
        <taxon>fabids</taxon>
        <taxon>Malpighiales</taxon>
        <taxon>Rhizophoraceae</taxon>
        <taxon>Rhizophora</taxon>
    </lineage>
</organism>
<accession>A0A2P2M9R7</accession>